<comment type="similarity">
    <text evidence="2">Belongs to the ATPase gamma chain family.</text>
</comment>
<dbReference type="SUPFAM" id="SSF52943">
    <property type="entry name" value="ATP synthase (F1-ATPase), gamma subunit"/>
    <property type="match status" value="1"/>
</dbReference>
<evidence type="ECO:0000256" key="6">
    <source>
        <dbReference type="ARBA" id="ARBA00023136"/>
    </source>
</evidence>
<evidence type="ECO:0000256" key="8">
    <source>
        <dbReference type="ARBA" id="ARBA00023310"/>
    </source>
</evidence>
<accession>A0A2Z4NCU7</accession>
<dbReference type="KEGG" id="mane:DP065_01325"/>
<keyword evidence="9" id="KW-0175">Coiled coil</keyword>
<evidence type="ECO:0000256" key="1">
    <source>
        <dbReference type="ARBA" id="ARBA00004170"/>
    </source>
</evidence>
<name>A0A2Z4NCU7_9BACT</name>
<keyword evidence="6" id="KW-0472">Membrane</keyword>
<sequence>MNLKKIRTKIDTTNSILKIIESKKNITLINILKLTKEINFYYQRAKESKYLIESLDKYYEISHPLITQKISFLNVFKKTNKTKKALWVFVTEKEQYETNSYSKHEKILKEKFNVKTDFMIAIGKRAIDFAKVNNFNVVYSALENNVADLALYLPNFIEIFATNQKINGINFLINSSKIKQNYLSILPLENFSFDFKHQKPTPIEQIKINKLNILPNLDNFIESEMHSYLTYITLTLLSESALINEKYTLVEQNKTINKLEDKIGSLRLSLLRAKRELEVEQISLLTKKKDILHEKEDK</sequence>
<dbReference type="AlphaFoldDB" id="A0A2Z4NCU7"/>
<evidence type="ECO:0000313" key="10">
    <source>
        <dbReference type="EMBL" id="AWX69393.1"/>
    </source>
</evidence>
<evidence type="ECO:0000256" key="4">
    <source>
        <dbReference type="ARBA" id="ARBA00022781"/>
    </source>
</evidence>
<evidence type="ECO:0000256" key="3">
    <source>
        <dbReference type="ARBA" id="ARBA00022448"/>
    </source>
</evidence>
<dbReference type="EMBL" id="CP030140">
    <property type="protein sequence ID" value="AWX69393.1"/>
    <property type="molecule type" value="Genomic_DNA"/>
</dbReference>
<keyword evidence="4" id="KW-0375">Hydrogen ion transport</keyword>
<evidence type="ECO:0000256" key="5">
    <source>
        <dbReference type="ARBA" id="ARBA00023065"/>
    </source>
</evidence>
<feature type="coiled-coil region" evidence="9">
    <location>
        <begin position="249"/>
        <end position="276"/>
    </location>
</feature>
<evidence type="ECO:0000313" key="11">
    <source>
        <dbReference type="Proteomes" id="UP000250218"/>
    </source>
</evidence>
<evidence type="ECO:0008006" key="12">
    <source>
        <dbReference type="Google" id="ProtNLM"/>
    </source>
</evidence>
<evidence type="ECO:0000256" key="2">
    <source>
        <dbReference type="ARBA" id="ARBA00007681"/>
    </source>
</evidence>
<evidence type="ECO:0000256" key="9">
    <source>
        <dbReference type="SAM" id="Coils"/>
    </source>
</evidence>
<reference evidence="11" key="1">
    <citation type="submission" date="2018-06" db="EMBL/GenBank/DDBJ databases">
        <title>Complete genome sequences of Mycoplasma anatis, M. anseris and M. cloacale type strains.</title>
        <authorList>
            <person name="Grozner D."/>
            <person name="Forro B."/>
            <person name="Sulyok K.M."/>
            <person name="Marton S."/>
            <person name="Kreizinger Z."/>
            <person name="Banyai K."/>
            <person name="Gyuranecz M."/>
        </authorList>
    </citation>
    <scope>NUCLEOTIDE SEQUENCE [LARGE SCALE GENOMIC DNA]</scope>
    <source>
        <strain evidence="11">ATCC 49234</strain>
    </source>
</reference>
<dbReference type="RefSeq" id="WP_033179010.1">
    <property type="nucleotide sequence ID" value="NZ_CP030140.1"/>
</dbReference>
<dbReference type="NCBIfam" id="NF045933">
    <property type="entry name" value="MSC_0622_gamma"/>
    <property type="match status" value="1"/>
</dbReference>
<evidence type="ECO:0000256" key="7">
    <source>
        <dbReference type="ARBA" id="ARBA00023196"/>
    </source>
</evidence>
<protein>
    <recommendedName>
        <fullName evidence="12">F0F1 ATP synthase subunit gamma</fullName>
    </recommendedName>
</protein>
<gene>
    <name evidence="10" type="ORF">DP065_01325</name>
</gene>
<dbReference type="GO" id="GO:0046933">
    <property type="term" value="F:proton-transporting ATP synthase activity, rotational mechanism"/>
    <property type="evidence" value="ECO:0007669"/>
    <property type="project" value="InterPro"/>
</dbReference>
<keyword evidence="8" id="KW-0066">ATP synthesis</keyword>
<keyword evidence="3" id="KW-0813">Transport</keyword>
<keyword evidence="7" id="KW-0139">CF(1)</keyword>
<organism evidence="10 11">
    <name type="scientific">[Mycoplasma] anseris</name>
    <dbReference type="NCBI Taxonomy" id="92400"/>
    <lineage>
        <taxon>Bacteria</taxon>
        <taxon>Bacillati</taxon>
        <taxon>Mycoplasmatota</taxon>
        <taxon>Mycoplasmoidales</taxon>
        <taxon>Metamycoplasmataceae</taxon>
        <taxon>Metamycoplasma</taxon>
    </lineage>
</organism>
<dbReference type="Proteomes" id="UP000250218">
    <property type="component" value="Chromosome"/>
</dbReference>
<comment type="subcellular location">
    <subcellularLocation>
        <location evidence="1">Membrane</location>
        <topology evidence="1">Peripheral membrane protein</topology>
    </subcellularLocation>
</comment>
<keyword evidence="5" id="KW-0406">Ion transport</keyword>
<dbReference type="InterPro" id="IPR035968">
    <property type="entry name" value="ATP_synth_F1_ATPase_gsu"/>
</dbReference>
<dbReference type="GO" id="GO:0045259">
    <property type="term" value="C:proton-transporting ATP synthase complex"/>
    <property type="evidence" value="ECO:0007669"/>
    <property type="project" value="UniProtKB-KW"/>
</dbReference>
<keyword evidence="11" id="KW-1185">Reference proteome</keyword>
<proteinExistence type="inferred from homology"/>